<comment type="caution">
    <text evidence="1">The sequence shown here is derived from an EMBL/GenBank/DDBJ whole genome shotgun (WGS) entry which is preliminary data.</text>
</comment>
<proteinExistence type="predicted"/>
<evidence type="ECO:0000313" key="2">
    <source>
        <dbReference type="Proteomes" id="UP000692954"/>
    </source>
</evidence>
<accession>A0A8S1MM25</accession>
<reference evidence="1" key="1">
    <citation type="submission" date="2021-01" db="EMBL/GenBank/DDBJ databases">
        <authorList>
            <consortium name="Genoscope - CEA"/>
            <person name="William W."/>
        </authorList>
    </citation>
    <scope>NUCLEOTIDE SEQUENCE</scope>
</reference>
<name>A0A8S1MM25_9CILI</name>
<dbReference type="EMBL" id="CAJJDN010000041">
    <property type="protein sequence ID" value="CAD8080699.1"/>
    <property type="molecule type" value="Genomic_DNA"/>
</dbReference>
<keyword evidence="2" id="KW-1185">Reference proteome</keyword>
<gene>
    <name evidence="1" type="ORF">PSON_ATCC_30995.1.T0410008</name>
</gene>
<sequence length="54" mass="6475">MKILNQNQLQEASETICKIHSQGLIAFDQTYQIRQNINKFWSMFSRENKQKQSE</sequence>
<dbReference type="AlphaFoldDB" id="A0A8S1MM25"/>
<organism evidence="1 2">
    <name type="scientific">Paramecium sonneborni</name>
    <dbReference type="NCBI Taxonomy" id="65129"/>
    <lineage>
        <taxon>Eukaryota</taxon>
        <taxon>Sar</taxon>
        <taxon>Alveolata</taxon>
        <taxon>Ciliophora</taxon>
        <taxon>Intramacronucleata</taxon>
        <taxon>Oligohymenophorea</taxon>
        <taxon>Peniculida</taxon>
        <taxon>Parameciidae</taxon>
        <taxon>Paramecium</taxon>
    </lineage>
</organism>
<protein>
    <submittedName>
        <fullName evidence="1">Uncharacterized protein</fullName>
    </submittedName>
</protein>
<evidence type="ECO:0000313" key="1">
    <source>
        <dbReference type="EMBL" id="CAD8080699.1"/>
    </source>
</evidence>
<dbReference type="Proteomes" id="UP000692954">
    <property type="component" value="Unassembled WGS sequence"/>
</dbReference>